<proteinExistence type="predicted"/>
<gene>
    <name evidence="1" type="ORF">MMARJ_32320</name>
</gene>
<name>A0ABM7JEX5_9MYCO</name>
<dbReference type="EMBL" id="AP022584">
    <property type="protein sequence ID" value="BBY12492.1"/>
    <property type="molecule type" value="Genomic_DNA"/>
</dbReference>
<evidence type="ECO:0000313" key="1">
    <source>
        <dbReference type="EMBL" id="BBY12492.1"/>
    </source>
</evidence>
<evidence type="ECO:0000313" key="2">
    <source>
        <dbReference type="Proteomes" id="UP000466831"/>
    </source>
</evidence>
<evidence type="ECO:0008006" key="3">
    <source>
        <dbReference type="Google" id="ProtNLM"/>
    </source>
</evidence>
<protein>
    <recommendedName>
        <fullName evidence="3">RCK C-terminal domain-containing protein</fullName>
    </recommendedName>
</protein>
<organism evidence="1 2">
    <name type="scientific">Mycobacterium marseillense</name>
    <dbReference type="NCBI Taxonomy" id="701042"/>
    <lineage>
        <taxon>Bacteria</taxon>
        <taxon>Bacillati</taxon>
        <taxon>Actinomycetota</taxon>
        <taxon>Actinomycetes</taxon>
        <taxon>Mycobacteriales</taxon>
        <taxon>Mycobacteriaceae</taxon>
        <taxon>Mycobacterium</taxon>
        <taxon>Mycobacterium avium complex (MAC)</taxon>
    </lineage>
</organism>
<accession>A0ABM7JEX5</accession>
<dbReference type="Proteomes" id="UP000466831">
    <property type="component" value="Chromosome"/>
</dbReference>
<reference evidence="1 2" key="1">
    <citation type="journal article" date="2019" name="Emerg. Microbes Infect.">
        <title>Comprehensive subspecies identification of 175 nontuberculous mycobacteria species based on 7547 genomic profiles.</title>
        <authorList>
            <person name="Matsumoto Y."/>
            <person name="Kinjo T."/>
            <person name="Motooka D."/>
            <person name="Nabeya D."/>
            <person name="Jung N."/>
            <person name="Uechi K."/>
            <person name="Horii T."/>
            <person name="Iida T."/>
            <person name="Fujita J."/>
            <person name="Nakamura S."/>
        </authorList>
    </citation>
    <scope>NUCLEOTIDE SEQUENCE [LARGE SCALE GENOMIC DNA]</scope>
    <source>
        <strain evidence="1 2">JCM 17324</strain>
    </source>
</reference>
<sequence>MAGAKATRCPAWAAAIASAVARGFAGARWAEQHDVAGLGKPATGFQSGDLSAVDGGLGGEVEVGDRLDRREPGIPDALTCTRFRTGIRFHRQDRTQVVLQRPADVAALFGQPVVVLGDARSLEQAGLMCDELVGVTGR</sequence>
<keyword evidence="2" id="KW-1185">Reference proteome</keyword>